<reference evidence="3" key="1">
    <citation type="submission" date="2021-05" db="EMBL/GenBank/DDBJ databases">
        <authorList>
            <person name="Pietrasiak N."/>
            <person name="Ward R."/>
            <person name="Stajich J.E."/>
            <person name="Kurbessoian T."/>
        </authorList>
    </citation>
    <scope>NUCLEOTIDE SEQUENCE</scope>
    <source>
        <strain evidence="3">JT2-VF2</strain>
    </source>
</reference>
<gene>
    <name evidence="3" type="ORF">KME32_34440</name>
</gene>
<reference evidence="3" key="2">
    <citation type="journal article" date="2022" name="Microbiol. Resour. Announc.">
        <title>Metagenome Sequencing to Explore Phylogenomics of Terrestrial Cyanobacteria.</title>
        <authorList>
            <person name="Ward R.D."/>
            <person name="Stajich J.E."/>
            <person name="Johansen J.R."/>
            <person name="Huntemann M."/>
            <person name="Clum A."/>
            <person name="Foster B."/>
            <person name="Foster B."/>
            <person name="Roux S."/>
            <person name="Palaniappan K."/>
            <person name="Varghese N."/>
            <person name="Mukherjee S."/>
            <person name="Reddy T.B.K."/>
            <person name="Daum C."/>
            <person name="Copeland A."/>
            <person name="Chen I.A."/>
            <person name="Ivanova N.N."/>
            <person name="Kyrpides N.C."/>
            <person name="Shapiro N."/>
            <person name="Eloe-Fadrosh E.A."/>
            <person name="Pietrasiak N."/>
        </authorList>
    </citation>
    <scope>NUCLEOTIDE SEQUENCE</scope>
    <source>
        <strain evidence="3">JT2-VF2</strain>
    </source>
</reference>
<dbReference type="EMBL" id="JAHHHN010000059">
    <property type="protein sequence ID" value="MBW4566085.1"/>
    <property type="molecule type" value="Genomic_DNA"/>
</dbReference>
<accession>A0A951Q8I8</accession>
<evidence type="ECO:0000259" key="2">
    <source>
        <dbReference type="Pfam" id="PF13443"/>
    </source>
</evidence>
<dbReference type="SUPFAM" id="SSF47413">
    <property type="entry name" value="lambda repressor-like DNA-binding domains"/>
    <property type="match status" value="1"/>
</dbReference>
<protein>
    <submittedName>
        <fullName evidence="3">Helix-turn-helix transcriptional regulator</fullName>
    </submittedName>
</protein>
<evidence type="ECO:0000313" key="3">
    <source>
        <dbReference type="EMBL" id="MBW4566085.1"/>
    </source>
</evidence>
<dbReference type="InterPro" id="IPR001387">
    <property type="entry name" value="Cro/C1-type_HTH"/>
</dbReference>
<comment type="caution">
    <text evidence="3">The sequence shown here is derived from an EMBL/GenBank/DDBJ whole genome shotgun (WGS) entry which is preliminary data.</text>
</comment>
<evidence type="ECO:0000313" key="4">
    <source>
        <dbReference type="Proteomes" id="UP000715781"/>
    </source>
</evidence>
<dbReference type="Pfam" id="PF13443">
    <property type="entry name" value="HTH_26"/>
    <property type="match status" value="1"/>
</dbReference>
<dbReference type="Proteomes" id="UP000715781">
    <property type="component" value="Unassembled WGS sequence"/>
</dbReference>
<feature type="compositionally biased region" description="Basic and acidic residues" evidence="1">
    <location>
        <begin position="67"/>
        <end position="76"/>
    </location>
</feature>
<dbReference type="GO" id="GO:0003677">
    <property type="term" value="F:DNA binding"/>
    <property type="evidence" value="ECO:0007669"/>
    <property type="project" value="InterPro"/>
</dbReference>
<feature type="domain" description="HTH cro/C1-type" evidence="2">
    <location>
        <begin position="6"/>
        <end position="68"/>
    </location>
</feature>
<dbReference type="AlphaFoldDB" id="A0A951Q8I8"/>
<proteinExistence type="predicted"/>
<dbReference type="Gene3D" id="1.10.260.40">
    <property type="entry name" value="lambda repressor-like DNA-binding domains"/>
    <property type="match status" value="1"/>
</dbReference>
<organism evidence="3 4">
    <name type="scientific">Mojavia pulchra JT2-VF2</name>
    <dbReference type="NCBI Taxonomy" id="287848"/>
    <lineage>
        <taxon>Bacteria</taxon>
        <taxon>Bacillati</taxon>
        <taxon>Cyanobacteriota</taxon>
        <taxon>Cyanophyceae</taxon>
        <taxon>Nostocales</taxon>
        <taxon>Nostocaceae</taxon>
    </lineage>
</organism>
<evidence type="ECO:0000256" key="1">
    <source>
        <dbReference type="SAM" id="MobiDB-lite"/>
    </source>
</evidence>
<dbReference type="InterPro" id="IPR010982">
    <property type="entry name" value="Lambda_DNA-bd_dom_sf"/>
</dbReference>
<feature type="region of interest" description="Disordered" evidence="1">
    <location>
        <begin position="63"/>
        <end position="112"/>
    </location>
</feature>
<name>A0A951Q8I8_9NOST</name>
<sequence length="112" mass="12590">MSVKNKIKKFLYERGITAYQFRKDVGIAQRTAYDLYNNPDQLPSSTVLSKICDTYEVQPGEVLEWVPKSEKPEKGVSVESSQSDSSEENHGSIKNKAKPKSQMQLLPPQEAA</sequence>